<dbReference type="InterPro" id="IPR010982">
    <property type="entry name" value="Lambda_DNA-bd_dom_sf"/>
</dbReference>
<dbReference type="PROSITE" id="PS50943">
    <property type="entry name" value="HTH_CROC1"/>
    <property type="match status" value="1"/>
</dbReference>
<gene>
    <name evidence="3" type="ORF">FRZ44_34770</name>
</gene>
<dbReference type="PANTHER" id="PTHR46797:SF20">
    <property type="entry name" value="BLR4304 PROTEIN"/>
    <property type="match status" value="1"/>
</dbReference>
<protein>
    <submittedName>
        <fullName evidence="3">XRE family transcriptional regulator</fullName>
    </submittedName>
</protein>
<dbReference type="InterPro" id="IPR011051">
    <property type="entry name" value="RmlC_Cupin_sf"/>
</dbReference>
<evidence type="ECO:0000313" key="3">
    <source>
        <dbReference type="EMBL" id="QEX18173.1"/>
    </source>
</evidence>
<dbReference type="PANTHER" id="PTHR46797">
    <property type="entry name" value="HTH-TYPE TRANSCRIPTIONAL REGULATOR"/>
    <property type="match status" value="1"/>
</dbReference>
<dbReference type="Pfam" id="PF01381">
    <property type="entry name" value="HTH_3"/>
    <property type="match status" value="1"/>
</dbReference>
<dbReference type="Gene3D" id="1.10.260.40">
    <property type="entry name" value="lambda repressor-like DNA-binding domains"/>
    <property type="match status" value="1"/>
</dbReference>
<keyword evidence="4" id="KW-1185">Reference proteome</keyword>
<dbReference type="GO" id="GO:0003700">
    <property type="term" value="F:DNA-binding transcription factor activity"/>
    <property type="evidence" value="ECO:0007669"/>
    <property type="project" value="TreeGrafter"/>
</dbReference>
<dbReference type="AlphaFoldDB" id="A0A5J6ML95"/>
<dbReference type="InterPro" id="IPR001387">
    <property type="entry name" value="Cro/C1-type_HTH"/>
</dbReference>
<dbReference type="InterPro" id="IPR050807">
    <property type="entry name" value="TransReg_Diox_bact_type"/>
</dbReference>
<dbReference type="KEGG" id="htq:FRZ44_34770"/>
<dbReference type="GO" id="GO:0005829">
    <property type="term" value="C:cytosol"/>
    <property type="evidence" value="ECO:0007669"/>
    <property type="project" value="TreeGrafter"/>
</dbReference>
<dbReference type="Gene3D" id="2.60.120.10">
    <property type="entry name" value="Jelly Rolls"/>
    <property type="match status" value="1"/>
</dbReference>
<organism evidence="3 4">
    <name type="scientific">Hypericibacter terrae</name>
    <dbReference type="NCBI Taxonomy" id="2602015"/>
    <lineage>
        <taxon>Bacteria</taxon>
        <taxon>Pseudomonadati</taxon>
        <taxon>Pseudomonadota</taxon>
        <taxon>Alphaproteobacteria</taxon>
        <taxon>Rhodospirillales</taxon>
        <taxon>Dongiaceae</taxon>
        <taxon>Hypericibacter</taxon>
    </lineage>
</organism>
<proteinExistence type="predicted"/>
<dbReference type="Pfam" id="PF07883">
    <property type="entry name" value="Cupin_2"/>
    <property type="match status" value="1"/>
</dbReference>
<dbReference type="CDD" id="cd02209">
    <property type="entry name" value="cupin_XRE_C"/>
    <property type="match status" value="1"/>
</dbReference>
<keyword evidence="1" id="KW-0238">DNA-binding</keyword>
<dbReference type="CDD" id="cd00093">
    <property type="entry name" value="HTH_XRE"/>
    <property type="match status" value="1"/>
</dbReference>
<dbReference type="Proteomes" id="UP000326202">
    <property type="component" value="Chromosome"/>
</dbReference>
<dbReference type="RefSeq" id="WP_225308313.1">
    <property type="nucleotide sequence ID" value="NZ_CP042906.1"/>
</dbReference>
<dbReference type="InterPro" id="IPR014710">
    <property type="entry name" value="RmlC-like_jellyroll"/>
</dbReference>
<accession>A0A5J6ML95</accession>
<evidence type="ECO:0000259" key="2">
    <source>
        <dbReference type="PROSITE" id="PS50943"/>
    </source>
</evidence>
<sequence>MRRPIVLAKIREIRKSKGLTLEQLSQASGLSVSQLSKIENGKARLTFDTALMLSGLLKVPVTAFLSSPTSAPVARRSITRAGGGIVHNTPGMKFEVLCSDFREKRNVFWRVVVTAKTVEEAGGWRHHPGEEFLFVLEGTLEIHTEHYEPVRLKPGDSILFDANMPHSYVSQGKRDAVVLMSNTVPADGEPPAVVTHR</sequence>
<dbReference type="SUPFAM" id="SSF51182">
    <property type="entry name" value="RmlC-like cupins"/>
    <property type="match status" value="1"/>
</dbReference>
<dbReference type="SMART" id="SM00530">
    <property type="entry name" value="HTH_XRE"/>
    <property type="match status" value="1"/>
</dbReference>
<dbReference type="InterPro" id="IPR013096">
    <property type="entry name" value="Cupin_2"/>
</dbReference>
<dbReference type="SUPFAM" id="SSF47413">
    <property type="entry name" value="lambda repressor-like DNA-binding domains"/>
    <property type="match status" value="1"/>
</dbReference>
<name>A0A5J6ML95_9PROT</name>
<evidence type="ECO:0000256" key="1">
    <source>
        <dbReference type="ARBA" id="ARBA00023125"/>
    </source>
</evidence>
<evidence type="ECO:0000313" key="4">
    <source>
        <dbReference type="Proteomes" id="UP000326202"/>
    </source>
</evidence>
<feature type="domain" description="HTH cro/C1-type" evidence="2">
    <location>
        <begin position="10"/>
        <end position="64"/>
    </location>
</feature>
<dbReference type="GO" id="GO:0003677">
    <property type="term" value="F:DNA binding"/>
    <property type="evidence" value="ECO:0007669"/>
    <property type="project" value="UniProtKB-KW"/>
</dbReference>
<reference evidence="3 4" key="1">
    <citation type="submission" date="2019-08" db="EMBL/GenBank/DDBJ databases">
        <title>Hyperibacter terrae gen. nov., sp. nov. and Hyperibacter viscosus sp. nov., two new members in the family Rhodospirillaceae isolated from the rhizosphere of Hypericum perforatum.</title>
        <authorList>
            <person name="Noviana Z."/>
        </authorList>
    </citation>
    <scope>NUCLEOTIDE SEQUENCE [LARGE SCALE GENOMIC DNA]</scope>
    <source>
        <strain evidence="3 4">R5913</strain>
    </source>
</reference>
<dbReference type="EMBL" id="CP042906">
    <property type="protein sequence ID" value="QEX18173.1"/>
    <property type="molecule type" value="Genomic_DNA"/>
</dbReference>